<keyword evidence="2 4" id="KW-1133">Transmembrane helix</keyword>
<dbReference type="Gene3D" id="1.20.1250.20">
    <property type="entry name" value="MFS general substrate transporter like domains"/>
    <property type="match status" value="2"/>
</dbReference>
<keyword evidence="3 4" id="KW-0472">Membrane</keyword>
<gene>
    <name evidence="6" type="ORF">Ga0061067_10850</name>
</gene>
<keyword evidence="1 4" id="KW-0812">Transmembrane</keyword>
<feature type="transmembrane region" description="Helical" evidence="4">
    <location>
        <begin position="140"/>
        <end position="164"/>
    </location>
</feature>
<protein>
    <submittedName>
        <fullName evidence="6">Predicted arabinose efflux permease, MFS family</fullName>
    </submittedName>
</protein>
<evidence type="ECO:0000313" key="7">
    <source>
        <dbReference type="Proteomes" id="UP000183900"/>
    </source>
</evidence>
<dbReference type="InterPro" id="IPR020846">
    <property type="entry name" value="MFS_dom"/>
</dbReference>
<feature type="transmembrane region" description="Helical" evidence="4">
    <location>
        <begin position="250"/>
        <end position="266"/>
    </location>
</feature>
<feature type="transmembrane region" description="Helical" evidence="4">
    <location>
        <begin position="81"/>
        <end position="98"/>
    </location>
</feature>
<dbReference type="InterPro" id="IPR010645">
    <property type="entry name" value="MFS_4"/>
</dbReference>
<feature type="transmembrane region" description="Helical" evidence="4">
    <location>
        <begin position="302"/>
        <end position="324"/>
    </location>
</feature>
<feature type="transmembrane region" description="Helical" evidence="4">
    <location>
        <begin position="336"/>
        <end position="358"/>
    </location>
</feature>
<dbReference type="PROSITE" id="PS50850">
    <property type="entry name" value="MFS"/>
    <property type="match status" value="1"/>
</dbReference>
<dbReference type="Pfam" id="PF06779">
    <property type="entry name" value="MFS_4"/>
    <property type="match status" value="1"/>
</dbReference>
<dbReference type="AlphaFoldDB" id="A0A0K6I3S2"/>
<evidence type="ECO:0000256" key="3">
    <source>
        <dbReference type="ARBA" id="ARBA00023136"/>
    </source>
</evidence>
<dbReference type="PANTHER" id="PTHR23537:SF1">
    <property type="entry name" value="SUGAR TRANSPORTER"/>
    <property type="match status" value="1"/>
</dbReference>
<evidence type="ECO:0000256" key="2">
    <source>
        <dbReference type="ARBA" id="ARBA00022989"/>
    </source>
</evidence>
<evidence type="ECO:0000259" key="5">
    <source>
        <dbReference type="PROSITE" id="PS50850"/>
    </source>
</evidence>
<accession>A0A0K6I3S2</accession>
<organism evidence="6 7">
    <name type="scientific">Pannonibacter indicus</name>
    <dbReference type="NCBI Taxonomy" id="466044"/>
    <lineage>
        <taxon>Bacteria</taxon>
        <taxon>Pseudomonadati</taxon>
        <taxon>Pseudomonadota</taxon>
        <taxon>Alphaproteobacteria</taxon>
        <taxon>Hyphomicrobiales</taxon>
        <taxon>Stappiaceae</taxon>
        <taxon>Pannonibacter</taxon>
    </lineage>
</organism>
<dbReference type="InterPro" id="IPR036259">
    <property type="entry name" value="MFS_trans_sf"/>
</dbReference>
<evidence type="ECO:0000256" key="4">
    <source>
        <dbReference type="SAM" id="Phobius"/>
    </source>
</evidence>
<dbReference type="GO" id="GO:0005886">
    <property type="term" value="C:plasma membrane"/>
    <property type="evidence" value="ECO:0007669"/>
    <property type="project" value="TreeGrafter"/>
</dbReference>
<feature type="transmembrane region" description="Helical" evidence="4">
    <location>
        <begin position="104"/>
        <end position="128"/>
    </location>
</feature>
<feature type="transmembrane region" description="Helical" evidence="4">
    <location>
        <begin position="211"/>
        <end position="238"/>
    </location>
</feature>
<dbReference type="EMBL" id="CYHE01000008">
    <property type="protein sequence ID" value="CUA97688.1"/>
    <property type="molecule type" value="Genomic_DNA"/>
</dbReference>
<feature type="domain" description="Major facilitator superfamily (MFS) profile" evidence="5">
    <location>
        <begin position="10"/>
        <end position="388"/>
    </location>
</feature>
<dbReference type="PANTHER" id="PTHR23537">
    <property type="match status" value="1"/>
</dbReference>
<proteinExistence type="predicted"/>
<sequence length="389" mass="39314">MTTSMPSAASPVRLALGGLLSLAAAMGIGRFVYTPVLPFMIAQVPLSKADGGLIASANFLGYLVGALAASSGSLPGSRRMWFIGSLIASSVLSFAMAWTDSIPVFMLLRFLAGLASAFAFVFSAALILDRLAQAGRPGLSALYFSGVGAGIAGSALIVSGLAALGADWQGLWTGCGVISLALTVLIAWMVPGATETAPPAPAKTGPRRLPAGLPQLIAAYGLFGIGYVVTATFIAVIARSDPALVMAEPYLWLIVGLAAAPSIFIWNRIAARMGVPRAYALACVIEACGVALSVTATGPAGILLAAFLLGITFMGITALGLIEARRLSTGDPRRTIALMTASFGLGQMLGPSLAGFAAGSTGSFALPSAGAAICLLLAAGLVLVPARQQ</sequence>
<name>A0A0K6I3S2_9HYPH</name>
<dbReference type="RefSeq" id="WP_244270054.1">
    <property type="nucleotide sequence ID" value="NZ_CYHE01000008.1"/>
</dbReference>
<feature type="transmembrane region" description="Helical" evidence="4">
    <location>
        <begin position="170"/>
        <end position="190"/>
    </location>
</feature>
<feature type="transmembrane region" description="Helical" evidence="4">
    <location>
        <begin position="364"/>
        <end position="384"/>
    </location>
</feature>
<feature type="transmembrane region" description="Helical" evidence="4">
    <location>
        <begin position="51"/>
        <end position="69"/>
    </location>
</feature>
<dbReference type="GO" id="GO:0022857">
    <property type="term" value="F:transmembrane transporter activity"/>
    <property type="evidence" value="ECO:0007669"/>
    <property type="project" value="InterPro"/>
</dbReference>
<dbReference type="SUPFAM" id="SSF103473">
    <property type="entry name" value="MFS general substrate transporter"/>
    <property type="match status" value="1"/>
</dbReference>
<evidence type="ECO:0000313" key="6">
    <source>
        <dbReference type="EMBL" id="CUA97688.1"/>
    </source>
</evidence>
<reference evidence="7" key="1">
    <citation type="submission" date="2015-08" db="EMBL/GenBank/DDBJ databases">
        <authorList>
            <person name="Varghese N."/>
        </authorList>
    </citation>
    <scope>NUCLEOTIDE SEQUENCE [LARGE SCALE GENOMIC DNA]</scope>
    <source>
        <strain evidence="7">DSM 23407</strain>
    </source>
</reference>
<dbReference type="Proteomes" id="UP000183900">
    <property type="component" value="Unassembled WGS sequence"/>
</dbReference>
<keyword evidence="7" id="KW-1185">Reference proteome</keyword>
<evidence type="ECO:0000256" key="1">
    <source>
        <dbReference type="ARBA" id="ARBA00022692"/>
    </source>
</evidence>
<feature type="transmembrane region" description="Helical" evidence="4">
    <location>
        <begin position="278"/>
        <end position="296"/>
    </location>
</feature>
<dbReference type="CDD" id="cd06180">
    <property type="entry name" value="MFS_YjiJ"/>
    <property type="match status" value="1"/>
</dbReference>